<sequence>MDKYTRPKSPGMSRESETAQIKGKEREPQSQPKKPFQLLELDSDSGGEEALIAAEIGEEGRQKRRKIEEEQKRKEDELSGGVAAALAKLRKE</sequence>
<reference evidence="3" key="1">
    <citation type="submission" date="2010-09" db="EMBL/GenBank/DDBJ databases">
        <title>The genome sequence of Geomyces destructans 20631-21.</title>
        <authorList>
            <consortium name="The Broad Institute Genome Sequencing Platform"/>
            <person name="Cuomo C.A."/>
            <person name="Blehert D.S."/>
            <person name="Lorch J.M."/>
            <person name="Young S.K."/>
            <person name="Zeng Q."/>
            <person name="Gargeya S."/>
            <person name="Fitzgerald M."/>
            <person name="Haas B."/>
            <person name="Abouelleil A."/>
            <person name="Alvarado L."/>
            <person name="Arachchi H.M."/>
            <person name="Berlin A."/>
            <person name="Brown A."/>
            <person name="Chapman S.B."/>
            <person name="Chen Z."/>
            <person name="Dunbar C."/>
            <person name="Freedman E."/>
            <person name="Gearin G."/>
            <person name="Gellesch M."/>
            <person name="Goldberg J."/>
            <person name="Griggs A."/>
            <person name="Gujja S."/>
            <person name="Heiman D."/>
            <person name="Howarth C."/>
            <person name="Larson L."/>
            <person name="Lui A."/>
            <person name="MacDonald P.J.P."/>
            <person name="Montmayeur A."/>
            <person name="Murphy C."/>
            <person name="Neiman D."/>
            <person name="Pearson M."/>
            <person name="Priest M."/>
            <person name="Roberts A."/>
            <person name="Saif S."/>
            <person name="Shea T."/>
            <person name="Shenoy N."/>
            <person name="Sisk P."/>
            <person name="Stolte C."/>
            <person name="Sykes S."/>
            <person name="Wortman J."/>
            <person name="Nusbaum C."/>
            <person name="Birren B."/>
        </authorList>
    </citation>
    <scope>NUCLEOTIDE SEQUENCE [LARGE SCALE GENOMIC DNA]</scope>
    <source>
        <strain evidence="3">ATCC MYA-4855 / 20631-21</strain>
    </source>
</reference>
<feature type="region of interest" description="Disordered" evidence="1">
    <location>
        <begin position="1"/>
        <end position="36"/>
    </location>
</feature>
<organism evidence="2 3">
    <name type="scientific">Pseudogymnoascus destructans (strain ATCC MYA-4855 / 20631-21)</name>
    <name type="common">Bat white-nose syndrome fungus</name>
    <name type="synonym">Geomyces destructans</name>
    <dbReference type="NCBI Taxonomy" id="658429"/>
    <lineage>
        <taxon>Eukaryota</taxon>
        <taxon>Fungi</taxon>
        <taxon>Dikarya</taxon>
        <taxon>Ascomycota</taxon>
        <taxon>Pezizomycotina</taxon>
        <taxon>Leotiomycetes</taxon>
        <taxon>Thelebolales</taxon>
        <taxon>Thelebolaceae</taxon>
        <taxon>Pseudogymnoascus</taxon>
    </lineage>
</organism>
<proteinExistence type="predicted"/>
<evidence type="ECO:0000313" key="2">
    <source>
        <dbReference type="EMBL" id="ELR09340.1"/>
    </source>
</evidence>
<dbReference type="STRING" id="658429.L8G7X4"/>
<feature type="compositionally biased region" description="Basic and acidic residues" evidence="1">
    <location>
        <begin position="58"/>
        <end position="77"/>
    </location>
</feature>
<dbReference type="Proteomes" id="UP000011064">
    <property type="component" value="Unassembled WGS sequence"/>
</dbReference>
<feature type="region of interest" description="Disordered" evidence="1">
    <location>
        <begin position="54"/>
        <end position="92"/>
    </location>
</feature>
<feature type="compositionally biased region" description="Basic and acidic residues" evidence="1">
    <location>
        <begin position="14"/>
        <end position="28"/>
    </location>
</feature>
<dbReference type="EMBL" id="GL573235">
    <property type="protein sequence ID" value="ELR09340.1"/>
    <property type="molecule type" value="Genomic_DNA"/>
</dbReference>
<evidence type="ECO:0000256" key="1">
    <source>
        <dbReference type="SAM" id="MobiDB-lite"/>
    </source>
</evidence>
<protein>
    <submittedName>
        <fullName evidence="2">Uncharacterized protein</fullName>
    </submittedName>
</protein>
<dbReference type="VEuPathDB" id="FungiDB:GMDG_03906"/>
<dbReference type="HOGENOM" id="CLU_165190_0_0_1"/>
<dbReference type="InParanoid" id="L8G7X4"/>
<dbReference type="AlphaFoldDB" id="L8G7X4"/>
<keyword evidence="3" id="KW-1185">Reference proteome</keyword>
<evidence type="ECO:0000313" key="3">
    <source>
        <dbReference type="Proteomes" id="UP000011064"/>
    </source>
</evidence>
<accession>L8G7X4</accession>
<name>L8G7X4_PSED2</name>
<gene>
    <name evidence="2" type="ORF">GMDG_03906</name>
</gene>